<keyword evidence="3" id="KW-1185">Reference proteome</keyword>
<organism evidence="2 3">
    <name type="scientific">Kolteria novifilia</name>
    <dbReference type="NCBI Taxonomy" id="2527975"/>
    <lineage>
        <taxon>Bacteria</taxon>
        <taxon>Pseudomonadati</taxon>
        <taxon>Planctomycetota</taxon>
        <taxon>Planctomycetia</taxon>
        <taxon>Kolteriales</taxon>
        <taxon>Kolteriaceae</taxon>
        <taxon>Kolteria</taxon>
    </lineage>
</organism>
<dbReference type="AlphaFoldDB" id="A0A518AZA0"/>
<evidence type="ECO:0000313" key="3">
    <source>
        <dbReference type="Proteomes" id="UP000317093"/>
    </source>
</evidence>
<protein>
    <submittedName>
        <fullName evidence="2">Uncharacterized protein</fullName>
    </submittedName>
</protein>
<feature type="compositionally biased region" description="Basic and acidic residues" evidence="1">
    <location>
        <begin position="17"/>
        <end position="26"/>
    </location>
</feature>
<feature type="compositionally biased region" description="Basic residues" evidence="1">
    <location>
        <begin position="75"/>
        <end position="86"/>
    </location>
</feature>
<feature type="compositionally biased region" description="Basic and acidic residues" evidence="1">
    <location>
        <begin position="87"/>
        <end position="96"/>
    </location>
</feature>
<dbReference type="RefSeq" id="WP_419193243.1">
    <property type="nucleotide sequence ID" value="NZ_CP036279.1"/>
</dbReference>
<name>A0A518AZA0_9BACT</name>
<gene>
    <name evidence="2" type="ORF">Pan216_08680</name>
</gene>
<feature type="compositionally biased region" description="Basic and acidic residues" evidence="1">
    <location>
        <begin position="239"/>
        <end position="252"/>
    </location>
</feature>
<feature type="region of interest" description="Disordered" evidence="1">
    <location>
        <begin position="16"/>
        <end position="150"/>
    </location>
</feature>
<proteinExistence type="predicted"/>
<sequence>MMTPLLLLVVLQMGADAKSEVKEKTPPAKVAAEGSKETSFKETKPKEESSKRASSKEEKASAAKDREKASEEKSKKKPTLFKRRKSTKDDAKKMTLDEEAPVVPDRLIPGPDAKPRGKTDLDRELMRDLVPDLEGAEEEADPLMRAGGRMRDVEERLARLDASGDTVELQKKILEDLEVLLQQQNNQNQNQNKKQQQQQKKRRQQQQQQQQQQRGQRQQRSQGKQVGKEPAKRATRGAVGREELGKDKDERDIWGHLGALMRDEMSQYAKEDFLPRYRELLEKYYTRIATESSRGSE</sequence>
<accession>A0A518AZA0</accession>
<feature type="compositionally biased region" description="Basic and acidic residues" evidence="1">
    <location>
        <begin position="34"/>
        <end position="74"/>
    </location>
</feature>
<evidence type="ECO:0000256" key="1">
    <source>
        <dbReference type="SAM" id="MobiDB-lite"/>
    </source>
</evidence>
<feature type="compositionally biased region" description="Low complexity" evidence="1">
    <location>
        <begin position="205"/>
        <end position="225"/>
    </location>
</feature>
<dbReference type="EMBL" id="CP036279">
    <property type="protein sequence ID" value="QDU60031.1"/>
    <property type="molecule type" value="Genomic_DNA"/>
</dbReference>
<evidence type="ECO:0000313" key="2">
    <source>
        <dbReference type="EMBL" id="QDU60031.1"/>
    </source>
</evidence>
<feature type="region of interest" description="Disordered" evidence="1">
    <location>
        <begin position="184"/>
        <end position="252"/>
    </location>
</feature>
<feature type="compositionally biased region" description="Low complexity" evidence="1">
    <location>
        <begin position="184"/>
        <end position="198"/>
    </location>
</feature>
<reference evidence="2 3" key="1">
    <citation type="submission" date="2019-02" db="EMBL/GenBank/DDBJ databases">
        <title>Deep-cultivation of Planctomycetes and their phenomic and genomic characterization uncovers novel biology.</title>
        <authorList>
            <person name="Wiegand S."/>
            <person name="Jogler M."/>
            <person name="Boedeker C."/>
            <person name="Pinto D."/>
            <person name="Vollmers J."/>
            <person name="Rivas-Marin E."/>
            <person name="Kohn T."/>
            <person name="Peeters S.H."/>
            <person name="Heuer A."/>
            <person name="Rast P."/>
            <person name="Oberbeckmann S."/>
            <person name="Bunk B."/>
            <person name="Jeske O."/>
            <person name="Meyerdierks A."/>
            <person name="Storesund J.E."/>
            <person name="Kallscheuer N."/>
            <person name="Luecker S."/>
            <person name="Lage O.M."/>
            <person name="Pohl T."/>
            <person name="Merkel B.J."/>
            <person name="Hornburger P."/>
            <person name="Mueller R.-W."/>
            <person name="Bruemmer F."/>
            <person name="Labrenz M."/>
            <person name="Spormann A.M."/>
            <person name="Op den Camp H."/>
            <person name="Overmann J."/>
            <person name="Amann R."/>
            <person name="Jetten M.S.M."/>
            <person name="Mascher T."/>
            <person name="Medema M.H."/>
            <person name="Devos D.P."/>
            <person name="Kaster A.-K."/>
            <person name="Ovreas L."/>
            <person name="Rohde M."/>
            <person name="Galperin M.Y."/>
            <person name="Jogler C."/>
        </authorList>
    </citation>
    <scope>NUCLEOTIDE SEQUENCE [LARGE SCALE GENOMIC DNA]</scope>
    <source>
        <strain evidence="2 3">Pan216</strain>
    </source>
</reference>
<dbReference type="Proteomes" id="UP000317093">
    <property type="component" value="Chromosome"/>
</dbReference>
<feature type="compositionally biased region" description="Basic and acidic residues" evidence="1">
    <location>
        <begin position="113"/>
        <end position="130"/>
    </location>
</feature>
<dbReference type="KEGG" id="knv:Pan216_08680"/>